<organism evidence="1">
    <name type="scientific">Rhizophora mucronata</name>
    <name type="common">Asiatic mangrove</name>
    <dbReference type="NCBI Taxonomy" id="61149"/>
    <lineage>
        <taxon>Eukaryota</taxon>
        <taxon>Viridiplantae</taxon>
        <taxon>Streptophyta</taxon>
        <taxon>Embryophyta</taxon>
        <taxon>Tracheophyta</taxon>
        <taxon>Spermatophyta</taxon>
        <taxon>Magnoliopsida</taxon>
        <taxon>eudicotyledons</taxon>
        <taxon>Gunneridae</taxon>
        <taxon>Pentapetalae</taxon>
        <taxon>rosids</taxon>
        <taxon>fabids</taxon>
        <taxon>Malpighiales</taxon>
        <taxon>Rhizophoraceae</taxon>
        <taxon>Rhizophora</taxon>
    </lineage>
</organism>
<proteinExistence type="predicted"/>
<dbReference type="EMBL" id="GGEC01045659">
    <property type="protein sequence ID" value="MBX26143.1"/>
    <property type="molecule type" value="Transcribed_RNA"/>
</dbReference>
<dbReference type="AlphaFoldDB" id="A0A2P2M7F4"/>
<sequence>MILDRSFSISFLQIVLGSIL</sequence>
<protein>
    <submittedName>
        <fullName evidence="1">DnaJ protein homolog ANJ1-like</fullName>
    </submittedName>
</protein>
<accession>A0A2P2M7F4</accession>
<name>A0A2P2M7F4_RHIMU</name>
<reference evidence="1" key="1">
    <citation type="submission" date="2018-02" db="EMBL/GenBank/DDBJ databases">
        <title>Rhizophora mucronata_Transcriptome.</title>
        <authorList>
            <person name="Meera S.P."/>
            <person name="Sreeshan A."/>
            <person name="Augustine A."/>
        </authorList>
    </citation>
    <scope>NUCLEOTIDE SEQUENCE</scope>
    <source>
        <tissue evidence="1">Leaf</tissue>
    </source>
</reference>
<evidence type="ECO:0000313" key="1">
    <source>
        <dbReference type="EMBL" id="MBX26143.1"/>
    </source>
</evidence>